<keyword evidence="6" id="KW-0472">Membrane</keyword>
<dbReference type="AlphaFoldDB" id="A0A5B9ML38"/>
<dbReference type="Gene3D" id="3.40.1700.10">
    <property type="entry name" value="DNA integrity scanning protein, DisA, N-terminal domain"/>
    <property type="match status" value="1"/>
</dbReference>
<evidence type="ECO:0000256" key="6">
    <source>
        <dbReference type="HAMAP-Rule" id="MF_01499"/>
    </source>
</evidence>
<dbReference type="InterPro" id="IPR034701">
    <property type="entry name" value="CdaA"/>
</dbReference>
<dbReference type="HAMAP" id="MF_01499">
    <property type="entry name" value="DacA"/>
    <property type="match status" value="1"/>
</dbReference>
<dbReference type="GO" id="GO:0005524">
    <property type="term" value="F:ATP binding"/>
    <property type="evidence" value="ECO:0007669"/>
    <property type="project" value="UniProtKB-UniRule"/>
</dbReference>
<organism evidence="8 9">
    <name type="scientific">Stieleria maiorica</name>
    <dbReference type="NCBI Taxonomy" id="2795974"/>
    <lineage>
        <taxon>Bacteria</taxon>
        <taxon>Pseudomonadati</taxon>
        <taxon>Planctomycetota</taxon>
        <taxon>Planctomycetia</taxon>
        <taxon>Pirellulales</taxon>
        <taxon>Pirellulaceae</taxon>
        <taxon>Stieleria</taxon>
    </lineage>
</organism>
<comment type="similarity">
    <text evidence="6">Belongs to the adenylate cyclase family. DacA/CdaA subfamily.</text>
</comment>
<keyword evidence="5 6" id="KW-0067">ATP-binding</keyword>
<protein>
    <recommendedName>
        <fullName evidence="6">Diadenylate cyclase</fullName>
        <shortName evidence="6">DAC</shortName>
        <ecNumber evidence="6">2.7.7.85</ecNumber>
    </recommendedName>
    <alternativeName>
        <fullName evidence="6">Cyclic-di-AMP synthase</fullName>
        <shortName evidence="6">c-di-AMP synthase</shortName>
    </alternativeName>
</protein>
<evidence type="ECO:0000259" key="7">
    <source>
        <dbReference type="PROSITE" id="PS51794"/>
    </source>
</evidence>
<dbReference type="Gene3D" id="2.170.120.30">
    <property type="match status" value="1"/>
</dbReference>
<dbReference type="SUPFAM" id="SSF143597">
    <property type="entry name" value="YojJ-like"/>
    <property type="match status" value="1"/>
</dbReference>
<dbReference type="Pfam" id="PF02457">
    <property type="entry name" value="DAC"/>
    <property type="match status" value="1"/>
</dbReference>
<keyword evidence="2 6" id="KW-0808">Transferase</keyword>
<proteinExistence type="inferred from homology"/>
<gene>
    <name evidence="8" type="primary">disA_2</name>
    <name evidence="6" type="synonym">dacA</name>
    <name evidence="8" type="ORF">Mal15_44650</name>
</gene>
<name>A0A5B9ML38_9BACT</name>
<dbReference type="InterPro" id="IPR036888">
    <property type="entry name" value="DNA_integrity_DisA_N_sf"/>
</dbReference>
<dbReference type="Pfam" id="PF19293">
    <property type="entry name" value="CdaA_N"/>
    <property type="match status" value="1"/>
</dbReference>
<keyword evidence="9" id="KW-1185">Reference proteome</keyword>
<evidence type="ECO:0000256" key="1">
    <source>
        <dbReference type="ARBA" id="ARBA00000877"/>
    </source>
</evidence>
<dbReference type="InterPro" id="IPR050338">
    <property type="entry name" value="DisA"/>
</dbReference>
<comment type="caution">
    <text evidence="6">Lacks conserved residue(s) required for the propagation of feature annotation.</text>
</comment>
<dbReference type="EC" id="2.7.7.85" evidence="6"/>
<dbReference type="InterPro" id="IPR045585">
    <property type="entry name" value="CdaA_N"/>
</dbReference>
<dbReference type="GO" id="GO:0106408">
    <property type="term" value="F:diadenylate cyclase activity"/>
    <property type="evidence" value="ECO:0007669"/>
    <property type="project" value="UniProtKB-EC"/>
</dbReference>
<evidence type="ECO:0000256" key="3">
    <source>
        <dbReference type="ARBA" id="ARBA00022695"/>
    </source>
</evidence>
<keyword evidence="4 6" id="KW-0547">Nucleotide-binding</keyword>
<keyword evidence="6" id="KW-1133">Transmembrane helix</keyword>
<dbReference type="EMBL" id="CP036264">
    <property type="protein sequence ID" value="QEG00395.1"/>
    <property type="molecule type" value="Genomic_DNA"/>
</dbReference>
<accession>A0A5B9ML38</accession>
<dbReference type="KEGG" id="smam:Mal15_44650"/>
<dbReference type="PANTHER" id="PTHR34185">
    <property type="entry name" value="DIADENYLATE CYCLASE"/>
    <property type="match status" value="1"/>
</dbReference>
<feature type="transmembrane region" description="Helical" evidence="6">
    <location>
        <begin position="83"/>
        <end position="100"/>
    </location>
</feature>
<feature type="domain" description="DAC" evidence="7">
    <location>
        <begin position="150"/>
        <end position="307"/>
    </location>
</feature>
<dbReference type="GO" id="GO:0006171">
    <property type="term" value="P:cAMP biosynthetic process"/>
    <property type="evidence" value="ECO:0007669"/>
    <property type="project" value="InterPro"/>
</dbReference>
<evidence type="ECO:0000313" key="9">
    <source>
        <dbReference type="Proteomes" id="UP000321353"/>
    </source>
</evidence>
<evidence type="ECO:0000313" key="8">
    <source>
        <dbReference type="EMBL" id="QEG00395.1"/>
    </source>
</evidence>
<dbReference type="GO" id="GO:0004016">
    <property type="term" value="F:adenylate cyclase activity"/>
    <property type="evidence" value="ECO:0007669"/>
    <property type="project" value="UniProtKB-UniRule"/>
</dbReference>
<keyword evidence="6" id="KW-1003">Cell membrane</keyword>
<dbReference type="PANTHER" id="PTHR34185:SF1">
    <property type="entry name" value="DIADENYLATE CYCLASE"/>
    <property type="match status" value="1"/>
</dbReference>
<evidence type="ECO:0000256" key="4">
    <source>
        <dbReference type="ARBA" id="ARBA00022741"/>
    </source>
</evidence>
<sequence length="468" mass="51560">MLARAGNAPSRQSAIVSLAETGIKVGNPESAKFARSSLVPGPVRQIASRMRTGKENSPLGWIMLESILLTIDELRQSFRVVDVIDILLVSAFLYASMLWFQQTASRGVLVGLAALAWVYFLARSLDMYLTSLAFHTTFAVLLFILVVVFQEDLRRLLERMASFRSVHFEHDGRRSIPVDDLIEVVFRMASTKTGALIVLKRKESLERQLNGGIALGGRFSIPLIYSIFDSSSPGHDGAIVIDRDRIEQYAAHLPISPHTGKIGGRGTRHSAALGLSERSDAVTIVVSEERGSVCVTQAGTLTEIPGPADLKQFLENSFASVLPDSRQPLWKQILVDHAGLKLLSFVVAIAAWFVLAYDPNTVQRTFIVPLEYRNVAKQLEIDTSAPTECRVTLSGSDRDFRFLDPASLKVSLDLADAQAGYHEFLLSAQNIRLPANLFPYRIDPRVVQLKMNVKLPEPKPPEASATAP</sequence>
<comment type="catalytic activity">
    <reaction evidence="1 6">
        <text>2 ATP = 3',3'-c-di-AMP + 2 diphosphate</text>
        <dbReference type="Rhea" id="RHEA:35655"/>
        <dbReference type="ChEBI" id="CHEBI:30616"/>
        <dbReference type="ChEBI" id="CHEBI:33019"/>
        <dbReference type="ChEBI" id="CHEBI:71500"/>
        <dbReference type="EC" id="2.7.7.85"/>
    </reaction>
</comment>
<dbReference type="PROSITE" id="PS51794">
    <property type="entry name" value="DAC"/>
    <property type="match status" value="1"/>
</dbReference>
<feature type="transmembrane region" description="Helical" evidence="6">
    <location>
        <begin position="107"/>
        <end position="122"/>
    </location>
</feature>
<dbReference type="Proteomes" id="UP000321353">
    <property type="component" value="Chromosome"/>
</dbReference>
<reference evidence="8 9" key="1">
    <citation type="submission" date="2019-02" db="EMBL/GenBank/DDBJ databases">
        <title>Planctomycetal bacteria perform biofilm scaping via a novel small molecule.</title>
        <authorList>
            <person name="Jeske O."/>
            <person name="Boedeker C."/>
            <person name="Wiegand S."/>
            <person name="Breitling P."/>
            <person name="Kallscheuer N."/>
            <person name="Jogler M."/>
            <person name="Rohde M."/>
            <person name="Petersen J."/>
            <person name="Medema M.H."/>
            <person name="Surup F."/>
            <person name="Jogler C."/>
        </authorList>
    </citation>
    <scope>NUCLEOTIDE SEQUENCE [LARGE SCALE GENOMIC DNA]</scope>
    <source>
        <strain evidence="8 9">Mal15</strain>
    </source>
</reference>
<comment type="function">
    <text evidence="6">Catalyzes the condensation of 2 ATP molecules into cyclic di-AMP (c-di-AMP), a second messenger used to regulate differing processes in different bacteria.</text>
</comment>
<dbReference type="InterPro" id="IPR003390">
    <property type="entry name" value="DNA_integrity_scan_DisA_N"/>
</dbReference>
<keyword evidence="3 6" id="KW-0548">Nucleotidyltransferase</keyword>
<evidence type="ECO:0000256" key="5">
    <source>
        <dbReference type="ARBA" id="ARBA00022840"/>
    </source>
</evidence>
<feature type="transmembrane region" description="Helical" evidence="6">
    <location>
        <begin position="128"/>
        <end position="149"/>
    </location>
</feature>
<evidence type="ECO:0000256" key="2">
    <source>
        <dbReference type="ARBA" id="ARBA00022679"/>
    </source>
</evidence>
<keyword evidence="6" id="KW-0812">Transmembrane</keyword>
<comment type="subunit">
    <text evidence="6">Probably a homodimer.</text>
</comment>